<accession>A0A6G9YAL7</accession>
<evidence type="ECO:0000313" key="3">
    <source>
        <dbReference type="EMBL" id="QIS10279.1"/>
    </source>
</evidence>
<sequence length="126" mass="12443">MKATTRRRRLGTVLAGVGLSAAAIALATGSAAAEPPVSAGPRVMVNPEGSGGPTLTQITPQDAVPAQVGPSGQVPELTCVLPTAPGDPSVTTYRCDRPGIEVRPAIPSDAVPARPAAPLPSGSAGF</sequence>
<evidence type="ECO:0008006" key="5">
    <source>
        <dbReference type="Google" id="ProtNLM"/>
    </source>
</evidence>
<reference evidence="3 4" key="1">
    <citation type="journal article" date="2019" name="ACS Chem. Biol.">
        <title>Identification and Mobilization of a Cryptic Antibiotic Biosynthesis Gene Locus from a Human-Pathogenic Nocardia Isolate.</title>
        <authorList>
            <person name="Herisse M."/>
            <person name="Ishida K."/>
            <person name="Porter J.L."/>
            <person name="Howden B."/>
            <person name="Hertweck C."/>
            <person name="Stinear T.P."/>
            <person name="Pidot S.J."/>
        </authorList>
    </citation>
    <scope>NUCLEOTIDE SEQUENCE [LARGE SCALE GENOMIC DNA]</scope>
    <source>
        <strain evidence="3 4">AUSMDU00012717</strain>
    </source>
</reference>
<dbReference type="PROSITE" id="PS51318">
    <property type="entry name" value="TAT"/>
    <property type="match status" value="1"/>
</dbReference>
<dbReference type="EMBL" id="CP046172">
    <property type="protein sequence ID" value="QIS10279.1"/>
    <property type="molecule type" value="Genomic_DNA"/>
</dbReference>
<feature type="signal peptide" evidence="2">
    <location>
        <begin position="1"/>
        <end position="33"/>
    </location>
</feature>
<keyword evidence="4" id="KW-1185">Reference proteome</keyword>
<feature type="region of interest" description="Disordered" evidence="1">
    <location>
        <begin position="104"/>
        <end position="126"/>
    </location>
</feature>
<protein>
    <recommendedName>
        <fullName evidence="5">Ig-like domain-containing protein</fullName>
    </recommendedName>
</protein>
<gene>
    <name evidence="3" type="ORF">F5544_11940</name>
</gene>
<evidence type="ECO:0000313" key="4">
    <source>
        <dbReference type="Proteomes" id="UP000503540"/>
    </source>
</evidence>
<keyword evidence="2" id="KW-0732">Signal</keyword>
<evidence type="ECO:0000256" key="2">
    <source>
        <dbReference type="SAM" id="SignalP"/>
    </source>
</evidence>
<evidence type="ECO:0000256" key="1">
    <source>
        <dbReference type="SAM" id="MobiDB-lite"/>
    </source>
</evidence>
<proteinExistence type="predicted"/>
<name>A0A6G9YAL7_9NOCA</name>
<dbReference type="AlphaFoldDB" id="A0A6G9YAL7"/>
<feature type="region of interest" description="Disordered" evidence="1">
    <location>
        <begin position="30"/>
        <end position="55"/>
    </location>
</feature>
<dbReference type="Proteomes" id="UP000503540">
    <property type="component" value="Chromosome"/>
</dbReference>
<organism evidence="3 4">
    <name type="scientific">Nocardia arthritidis</name>
    <dbReference type="NCBI Taxonomy" id="228602"/>
    <lineage>
        <taxon>Bacteria</taxon>
        <taxon>Bacillati</taxon>
        <taxon>Actinomycetota</taxon>
        <taxon>Actinomycetes</taxon>
        <taxon>Mycobacteriales</taxon>
        <taxon>Nocardiaceae</taxon>
        <taxon>Nocardia</taxon>
    </lineage>
</organism>
<feature type="chain" id="PRO_5038730880" description="Ig-like domain-containing protein" evidence="2">
    <location>
        <begin position="34"/>
        <end position="126"/>
    </location>
</feature>
<dbReference type="InterPro" id="IPR006311">
    <property type="entry name" value="TAT_signal"/>
</dbReference>
<dbReference type="RefSeq" id="WP_167473279.1">
    <property type="nucleotide sequence ID" value="NZ_CP046172.1"/>
</dbReference>
<dbReference type="KEGG" id="nah:F5544_11940"/>